<feature type="region of interest" description="Disordered" evidence="2">
    <location>
        <begin position="229"/>
        <end position="263"/>
    </location>
</feature>
<sequence length="263" mass="29723">MGPLYKPKSPSWVTKQMENKAWICLHLPLVILPQQILLNSKMFTFGNNSAASHDAERQAELAAREAAREVPECFGEDVEACSPPSSGRASVDSVALYNATVRAELHATQSLERIQQLEGELSVARRQVDALQWSRGLHTNELKETQTLCRQHERNLTRMVRDLRAVHNVLPKALETHRAKLRALHPEEEEELLHHFLQKGNVVETFIEIITHGEGMVRVTTDRDEFFFDSEESSSDDDDENLSSENVENDPNLAEDFAIAESS</sequence>
<keyword evidence="1" id="KW-0175">Coiled coil</keyword>
<protein>
    <submittedName>
        <fullName evidence="3">Uncharacterized protein</fullName>
    </submittedName>
</protein>
<evidence type="ECO:0000256" key="1">
    <source>
        <dbReference type="SAM" id="Coils"/>
    </source>
</evidence>
<comment type="caution">
    <text evidence="3">The sequence shown here is derived from an EMBL/GenBank/DDBJ whole genome shotgun (WGS) entry which is preliminary data.</text>
</comment>
<organism evidence="3 4">
    <name type="scientific">Cylicocyclus nassatus</name>
    <name type="common">Nematode worm</name>
    <dbReference type="NCBI Taxonomy" id="53992"/>
    <lineage>
        <taxon>Eukaryota</taxon>
        <taxon>Metazoa</taxon>
        <taxon>Ecdysozoa</taxon>
        <taxon>Nematoda</taxon>
        <taxon>Chromadorea</taxon>
        <taxon>Rhabditida</taxon>
        <taxon>Rhabditina</taxon>
        <taxon>Rhabditomorpha</taxon>
        <taxon>Strongyloidea</taxon>
        <taxon>Strongylidae</taxon>
        <taxon>Cylicocyclus</taxon>
    </lineage>
</organism>
<reference evidence="3" key="1">
    <citation type="submission" date="2023-07" db="EMBL/GenBank/DDBJ databases">
        <authorList>
            <consortium name="CYATHOMIX"/>
        </authorList>
    </citation>
    <scope>NUCLEOTIDE SEQUENCE</scope>
    <source>
        <strain evidence="3">N/A</strain>
    </source>
</reference>
<gene>
    <name evidence="3" type="ORF">CYNAS_LOCUS12788</name>
</gene>
<evidence type="ECO:0000313" key="4">
    <source>
        <dbReference type="Proteomes" id="UP001176961"/>
    </source>
</evidence>
<proteinExistence type="predicted"/>
<keyword evidence="4" id="KW-1185">Reference proteome</keyword>
<evidence type="ECO:0000313" key="3">
    <source>
        <dbReference type="EMBL" id="CAJ0600805.1"/>
    </source>
</evidence>
<dbReference type="Proteomes" id="UP001176961">
    <property type="component" value="Unassembled WGS sequence"/>
</dbReference>
<feature type="compositionally biased region" description="Acidic residues" evidence="2">
    <location>
        <begin position="229"/>
        <end position="242"/>
    </location>
</feature>
<dbReference type="AlphaFoldDB" id="A0AA36GYN6"/>
<name>A0AA36GYN6_CYLNA</name>
<feature type="coiled-coil region" evidence="1">
    <location>
        <begin position="107"/>
        <end position="134"/>
    </location>
</feature>
<accession>A0AA36GYN6</accession>
<dbReference type="EMBL" id="CATQJL010000305">
    <property type="protein sequence ID" value="CAJ0600805.1"/>
    <property type="molecule type" value="Genomic_DNA"/>
</dbReference>
<evidence type="ECO:0000256" key="2">
    <source>
        <dbReference type="SAM" id="MobiDB-lite"/>
    </source>
</evidence>